<name>A0ACC0C3I3_CATRO</name>
<evidence type="ECO:0000313" key="1">
    <source>
        <dbReference type="EMBL" id="KAI5679461.1"/>
    </source>
</evidence>
<evidence type="ECO:0000313" key="2">
    <source>
        <dbReference type="Proteomes" id="UP001060085"/>
    </source>
</evidence>
<reference evidence="2" key="1">
    <citation type="journal article" date="2023" name="Nat. Plants">
        <title>Single-cell RNA sequencing provides a high-resolution roadmap for understanding the multicellular compartmentation of specialized metabolism.</title>
        <authorList>
            <person name="Sun S."/>
            <person name="Shen X."/>
            <person name="Li Y."/>
            <person name="Li Y."/>
            <person name="Wang S."/>
            <person name="Li R."/>
            <person name="Zhang H."/>
            <person name="Shen G."/>
            <person name="Guo B."/>
            <person name="Wei J."/>
            <person name="Xu J."/>
            <person name="St-Pierre B."/>
            <person name="Chen S."/>
            <person name="Sun C."/>
        </authorList>
    </citation>
    <scope>NUCLEOTIDE SEQUENCE [LARGE SCALE GENOMIC DNA]</scope>
</reference>
<dbReference type="Proteomes" id="UP001060085">
    <property type="component" value="Linkage Group LG02"/>
</dbReference>
<comment type="caution">
    <text evidence="1">The sequence shown here is derived from an EMBL/GenBank/DDBJ whole genome shotgun (WGS) entry which is preliminary data.</text>
</comment>
<organism evidence="1 2">
    <name type="scientific">Catharanthus roseus</name>
    <name type="common">Madagascar periwinkle</name>
    <name type="synonym">Vinca rosea</name>
    <dbReference type="NCBI Taxonomy" id="4058"/>
    <lineage>
        <taxon>Eukaryota</taxon>
        <taxon>Viridiplantae</taxon>
        <taxon>Streptophyta</taxon>
        <taxon>Embryophyta</taxon>
        <taxon>Tracheophyta</taxon>
        <taxon>Spermatophyta</taxon>
        <taxon>Magnoliopsida</taxon>
        <taxon>eudicotyledons</taxon>
        <taxon>Gunneridae</taxon>
        <taxon>Pentapetalae</taxon>
        <taxon>asterids</taxon>
        <taxon>lamiids</taxon>
        <taxon>Gentianales</taxon>
        <taxon>Apocynaceae</taxon>
        <taxon>Rauvolfioideae</taxon>
        <taxon>Vinceae</taxon>
        <taxon>Catharanthinae</taxon>
        <taxon>Catharanthus</taxon>
    </lineage>
</organism>
<accession>A0ACC0C3I3</accession>
<dbReference type="EMBL" id="CM044702">
    <property type="protein sequence ID" value="KAI5679461.1"/>
    <property type="molecule type" value="Genomic_DNA"/>
</dbReference>
<protein>
    <submittedName>
        <fullName evidence="1">Uncharacterized protein</fullName>
    </submittedName>
</protein>
<proteinExistence type="predicted"/>
<sequence>MGAFCCCPRSGDELEDYSTYSIYRNCNCLRPFLLQCFSWGATSTSWVTSTPLTESYMNVANHCASRPLPSDADQRCTRSQRDGLVSRREKCTAHFQEESLLLKKNTSNSNVELLGSGKTPGGVMRLEDEVSPGILYRQPSFQEEDVCPTCLEEYTKENPKITTQCSHHFHLGCIYEWMERSDNCPVCGKEMEFSESP</sequence>
<keyword evidence="2" id="KW-1185">Reference proteome</keyword>
<gene>
    <name evidence="1" type="ORF">M9H77_10411</name>
</gene>